<dbReference type="Proteomes" id="UP000293952">
    <property type="component" value="Unassembled WGS sequence"/>
</dbReference>
<feature type="coiled-coil region" evidence="2">
    <location>
        <begin position="417"/>
        <end position="467"/>
    </location>
</feature>
<evidence type="ECO:0000313" key="6">
    <source>
        <dbReference type="EMBL" id="RYM35463.1"/>
    </source>
</evidence>
<keyword evidence="3" id="KW-0812">Transmembrane</keyword>
<name>A0A4Q4KQM5_9FLAO</name>
<evidence type="ECO:0000256" key="4">
    <source>
        <dbReference type="SAM" id="SignalP"/>
    </source>
</evidence>
<dbReference type="AlphaFoldDB" id="A0A4Q4KQM5"/>
<feature type="transmembrane region" description="Helical" evidence="3">
    <location>
        <begin position="470"/>
        <end position="489"/>
    </location>
</feature>
<dbReference type="InterPro" id="IPR019734">
    <property type="entry name" value="TPR_rpt"/>
</dbReference>
<feature type="repeat" description="TPR" evidence="1">
    <location>
        <begin position="382"/>
        <end position="415"/>
    </location>
</feature>
<protein>
    <submittedName>
        <fullName evidence="6">Tetratricopeptide repeat protein</fullName>
    </submittedName>
</protein>
<keyword evidence="3" id="KW-1133">Transmembrane helix</keyword>
<evidence type="ECO:0000256" key="2">
    <source>
        <dbReference type="SAM" id="Coils"/>
    </source>
</evidence>
<evidence type="ECO:0000256" key="1">
    <source>
        <dbReference type="PROSITE-ProRule" id="PRU00339"/>
    </source>
</evidence>
<evidence type="ECO:0000313" key="7">
    <source>
        <dbReference type="Proteomes" id="UP000293952"/>
    </source>
</evidence>
<keyword evidence="2" id="KW-0175">Coiled coil</keyword>
<dbReference type="GO" id="GO:0000155">
    <property type="term" value="F:phosphorelay sensor kinase activity"/>
    <property type="evidence" value="ECO:0007669"/>
    <property type="project" value="InterPro"/>
</dbReference>
<dbReference type="OrthoDB" id="6190788at2"/>
<gene>
    <name evidence="6" type="ORF">ERX46_00285</name>
</gene>
<evidence type="ECO:0000259" key="5">
    <source>
        <dbReference type="Pfam" id="PF06580"/>
    </source>
</evidence>
<feature type="domain" description="Signal transduction histidine kinase internal region" evidence="5">
    <location>
        <begin position="509"/>
        <end position="587"/>
    </location>
</feature>
<dbReference type="PROSITE" id="PS50005">
    <property type="entry name" value="TPR"/>
    <property type="match status" value="2"/>
</dbReference>
<proteinExistence type="predicted"/>
<keyword evidence="4" id="KW-0732">Signal</keyword>
<dbReference type="InterPro" id="IPR010559">
    <property type="entry name" value="Sig_transdc_His_kin_internal"/>
</dbReference>
<dbReference type="Gene3D" id="3.30.565.10">
    <property type="entry name" value="Histidine kinase-like ATPase, C-terminal domain"/>
    <property type="match status" value="1"/>
</dbReference>
<keyword evidence="3" id="KW-0472">Membrane</keyword>
<dbReference type="InterPro" id="IPR036890">
    <property type="entry name" value="HATPase_C_sf"/>
</dbReference>
<feature type="chain" id="PRO_5020421949" evidence="4">
    <location>
        <begin position="19"/>
        <end position="716"/>
    </location>
</feature>
<dbReference type="RefSeq" id="WP_130091830.1">
    <property type="nucleotide sequence ID" value="NZ_SETE01000001.1"/>
</dbReference>
<dbReference type="SUPFAM" id="SSF48452">
    <property type="entry name" value="TPR-like"/>
    <property type="match status" value="1"/>
</dbReference>
<dbReference type="Pfam" id="PF13424">
    <property type="entry name" value="TPR_12"/>
    <property type="match status" value="1"/>
</dbReference>
<dbReference type="Pfam" id="PF06580">
    <property type="entry name" value="His_kinase"/>
    <property type="match status" value="1"/>
</dbReference>
<feature type="signal peptide" evidence="4">
    <location>
        <begin position="1"/>
        <end position="18"/>
    </location>
</feature>
<dbReference type="PANTHER" id="PTHR34220:SF7">
    <property type="entry name" value="SENSOR HISTIDINE KINASE YPDA"/>
    <property type="match status" value="1"/>
</dbReference>
<dbReference type="SMART" id="SM00028">
    <property type="entry name" value="TPR"/>
    <property type="match status" value="6"/>
</dbReference>
<feature type="repeat" description="TPR" evidence="1">
    <location>
        <begin position="302"/>
        <end position="335"/>
    </location>
</feature>
<dbReference type="InterPro" id="IPR011990">
    <property type="entry name" value="TPR-like_helical_dom_sf"/>
</dbReference>
<dbReference type="SUPFAM" id="SSF55874">
    <property type="entry name" value="ATPase domain of HSP90 chaperone/DNA topoisomerase II/histidine kinase"/>
    <property type="match status" value="1"/>
</dbReference>
<dbReference type="EMBL" id="SETE01000001">
    <property type="protein sequence ID" value="RYM35463.1"/>
    <property type="molecule type" value="Genomic_DNA"/>
</dbReference>
<comment type="caution">
    <text evidence="6">The sequence shown here is derived from an EMBL/GenBank/DDBJ whole genome shotgun (WGS) entry which is preliminary data.</text>
</comment>
<dbReference type="InterPro" id="IPR050640">
    <property type="entry name" value="Bact_2-comp_sensor_kinase"/>
</dbReference>
<keyword evidence="7" id="KW-1185">Reference proteome</keyword>
<dbReference type="PANTHER" id="PTHR34220">
    <property type="entry name" value="SENSOR HISTIDINE KINASE YPDA"/>
    <property type="match status" value="1"/>
</dbReference>
<evidence type="ECO:0000256" key="3">
    <source>
        <dbReference type="SAM" id="Phobius"/>
    </source>
</evidence>
<sequence length="716" mass="83291">MKLILSFLMVLVSFSVYSENEINYVQKIENSASNEEKEKHYLEWVRHLSQINTLACDSVINKRNKYISSLSDNGKIALLITYFNNSRLSGSLRSPDFSKYQLNKADLLLVKGMLKCAKKESISKEDYEEIKRNLKDYDDPMRKSLFYAISTCVEGIDRNSQSKYYNSSIKYAKLSPLKTVASFIYDINSLIHLDKEDFEEAIINHQKGISFSKENNLTANIISHLINIGNIQYKLSDFKKAEESFLEAQELATGLNIDFISGQLFNYLGELYNTQNKLNKSIQYYQKSLIKFYNINNSEGLANVHKNIGKAYFDNGDTELAEKNYELSLEFSKENDGRVEKGELFYLISQLFLKKNELYQAEVNIKKAIAYWEAKNHVIPLNKAYLQFAHIKVEQGNYSQANEYFKRYINFSDSIHKQETAQKVAELSELFKSEQKERKIIEQEKALEEELSQRLLVQNKLENSKQQNRLIIIILLISLGLFVAIYINIRNRNRQEQLKKKQKEIELQQTLLRSQMNPHFIFNAMSVIQSYIYDEDIVNSSKFLIHFSKLMRLILENNAKEFISLDKELEIINRYLVIQKMRFEDRFEFIIEDNINEDHSRIAIPPMMVQPFIENAIEHGDLDNVENGLIRIKCEIVGNLFIFIIEDNGVGRKAAIKKKKSADSENHRSMAIELTKGRISLLNEKYKIKGSLKIEDLDKENETGTSITISTPFKMN</sequence>
<dbReference type="Gene3D" id="1.25.40.10">
    <property type="entry name" value="Tetratricopeptide repeat domain"/>
    <property type="match status" value="2"/>
</dbReference>
<reference evidence="6 7" key="1">
    <citation type="submission" date="2019-02" db="EMBL/GenBank/DDBJ databases">
        <title>Genome sequence of the sea-ice species Brumimicrobium glaciale.</title>
        <authorList>
            <person name="Bowman J.P."/>
        </authorList>
    </citation>
    <scope>NUCLEOTIDE SEQUENCE [LARGE SCALE GENOMIC DNA]</scope>
    <source>
        <strain evidence="6 7">IC156</strain>
    </source>
</reference>
<dbReference type="Pfam" id="PF13181">
    <property type="entry name" value="TPR_8"/>
    <property type="match status" value="1"/>
</dbReference>
<organism evidence="6 7">
    <name type="scientific">Brumimicrobium glaciale</name>
    <dbReference type="NCBI Taxonomy" id="200475"/>
    <lineage>
        <taxon>Bacteria</taxon>
        <taxon>Pseudomonadati</taxon>
        <taxon>Bacteroidota</taxon>
        <taxon>Flavobacteriia</taxon>
        <taxon>Flavobacteriales</taxon>
        <taxon>Crocinitomicaceae</taxon>
        <taxon>Brumimicrobium</taxon>
    </lineage>
</organism>
<keyword evidence="1" id="KW-0802">TPR repeat</keyword>
<accession>A0A4Q4KQM5</accession>
<dbReference type="GO" id="GO:0016020">
    <property type="term" value="C:membrane"/>
    <property type="evidence" value="ECO:0007669"/>
    <property type="project" value="InterPro"/>
</dbReference>